<protein>
    <submittedName>
        <fullName evidence="1">Uncharacterized protein</fullName>
    </submittedName>
</protein>
<evidence type="ECO:0000313" key="2">
    <source>
        <dbReference type="Proteomes" id="UP001642360"/>
    </source>
</evidence>
<evidence type="ECO:0000313" key="1">
    <source>
        <dbReference type="EMBL" id="CAK9172333.1"/>
    </source>
</evidence>
<gene>
    <name evidence="1" type="ORF">ILEXP_LOCUS41978</name>
</gene>
<accession>A0ABC8TXQ8</accession>
<comment type="caution">
    <text evidence="1">The sequence shown here is derived from an EMBL/GenBank/DDBJ whole genome shotgun (WGS) entry which is preliminary data.</text>
</comment>
<proteinExistence type="predicted"/>
<name>A0ABC8TXQ8_9AQUA</name>
<sequence>MASLEALAMAGVDFEDCNLTFEEYERQFMLQPPPYLLAKPRIKRKTSCNCTVNLCLLNLHKGKVCNVDDEICADDDREEVAAVAEERCSGEAKEGGKENTIRKGWRLVRTLMKRIVNTLANMSSKAKRKPVRLATVPCYIG</sequence>
<dbReference type="AlphaFoldDB" id="A0ABC8TXQ8"/>
<dbReference type="EMBL" id="CAUOFW020005958">
    <property type="protein sequence ID" value="CAK9172333.1"/>
    <property type="molecule type" value="Genomic_DNA"/>
</dbReference>
<dbReference type="Proteomes" id="UP001642360">
    <property type="component" value="Unassembled WGS sequence"/>
</dbReference>
<keyword evidence="2" id="KW-1185">Reference proteome</keyword>
<reference evidence="1 2" key="1">
    <citation type="submission" date="2024-02" db="EMBL/GenBank/DDBJ databases">
        <authorList>
            <person name="Vignale AGUSTIN F."/>
            <person name="Sosa J E."/>
            <person name="Modenutti C."/>
        </authorList>
    </citation>
    <scope>NUCLEOTIDE SEQUENCE [LARGE SCALE GENOMIC DNA]</scope>
</reference>
<organism evidence="1 2">
    <name type="scientific">Ilex paraguariensis</name>
    <name type="common">yerba mate</name>
    <dbReference type="NCBI Taxonomy" id="185542"/>
    <lineage>
        <taxon>Eukaryota</taxon>
        <taxon>Viridiplantae</taxon>
        <taxon>Streptophyta</taxon>
        <taxon>Embryophyta</taxon>
        <taxon>Tracheophyta</taxon>
        <taxon>Spermatophyta</taxon>
        <taxon>Magnoliopsida</taxon>
        <taxon>eudicotyledons</taxon>
        <taxon>Gunneridae</taxon>
        <taxon>Pentapetalae</taxon>
        <taxon>asterids</taxon>
        <taxon>campanulids</taxon>
        <taxon>Aquifoliales</taxon>
        <taxon>Aquifoliaceae</taxon>
        <taxon>Ilex</taxon>
    </lineage>
</organism>